<dbReference type="PANTHER" id="PTHR13604">
    <property type="entry name" value="DC12-RELATED"/>
    <property type="match status" value="1"/>
</dbReference>
<reference evidence="9 10" key="1">
    <citation type="submission" date="2019-03" db="EMBL/GenBank/DDBJ databases">
        <title>Cellulosimicrobium funkei JCM14302 Assembly.</title>
        <authorList>
            <person name="Dou T."/>
        </authorList>
    </citation>
    <scope>NUCLEOTIDE SEQUENCE [LARGE SCALE GENOMIC DNA]</scope>
    <source>
        <strain evidence="9 10">JCM 14302</strain>
    </source>
</reference>
<keyword evidence="6" id="KW-0238">DNA-binding</keyword>
<dbReference type="GO" id="GO:0008233">
    <property type="term" value="F:peptidase activity"/>
    <property type="evidence" value="ECO:0007669"/>
    <property type="project" value="UniProtKB-KW"/>
</dbReference>
<keyword evidence="2 8" id="KW-0645">Protease</keyword>
<dbReference type="Proteomes" id="UP000298003">
    <property type="component" value="Unassembled WGS sequence"/>
</dbReference>
<dbReference type="AlphaFoldDB" id="A0A4Y8QYL3"/>
<evidence type="ECO:0000256" key="6">
    <source>
        <dbReference type="ARBA" id="ARBA00023125"/>
    </source>
</evidence>
<keyword evidence="5" id="KW-0190">Covalent protein-DNA linkage</keyword>
<dbReference type="GO" id="GO:0016829">
    <property type="term" value="F:lyase activity"/>
    <property type="evidence" value="ECO:0007669"/>
    <property type="project" value="UniProtKB-KW"/>
</dbReference>
<evidence type="ECO:0000256" key="2">
    <source>
        <dbReference type="ARBA" id="ARBA00022670"/>
    </source>
</evidence>
<dbReference type="InterPro" id="IPR003738">
    <property type="entry name" value="SRAP"/>
</dbReference>
<evidence type="ECO:0000256" key="8">
    <source>
        <dbReference type="RuleBase" id="RU364100"/>
    </source>
</evidence>
<gene>
    <name evidence="9" type="ORF">E1O70_18665</name>
</gene>
<sequence>MCGRYASARRDDEIARHFHVAELVGEELGPSWNVAPTQDVRVVLEREEAGHVARQLRTVHWGLVPSWAKDTKIGSRMINARVETITDKPAFRRAASRRRAIVPMDGYYEWQAPESGKGRKTPYYLVDPGGAPLAAAGLYELWRDPTKADDAPDRWLWSMTVITTAATDTLGHIHDRSPLLLPDDLWDTWLDPDLTDAGDVDALLRRIPEPHLRPIEVSTAVGNVRNSSPALVEPVT</sequence>
<proteinExistence type="inferred from homology"/>
<comment type="caution">
    <text evidence="9">The sequence shown here is derived from an EMBL/GenBank/DDBJ whole genome shotgun (WGS) entry which is preliminary data.</text>
</comment>
<dbReference type="EC" id="3.4.-.-" evidence="8"/>
<protein>
    <recommendedName>
        <fullName evidence="8">Abasic site processing protein</fullName>
        <ecNumber evidence="8">3.4.-.-</ecNumber>
    </recommendedName>
</protein>
<dbReference type="RefSeq" id="WP_061269319.1">
    <property type="nucleotide sequence ID" value="NZ_SOZH01000012.1"/>
</dbReference>
<dbReference type="GO" id="GO:0006508">
    <property type="term" value="P:proteolysis"/>
    <property type="evidence" value="ECO:0007669"/>
    <property type="project" value="UniProtKB-KW"/>
</dbReference>
<keyword evidence="4 8" id="KW-0378">Hydrolase</keyword>
<dbReference type="Gene3D" id="3.90.1680.10">
    <property type="entry name" value="SOS response associated peptidase-like"/>
    <property type="match status" value="1"/>
</dbReference>
<evidence type="ECO:0000256" key="4">
    <source>
        <dbReference type="ARBA" id="ARBA00022801"/>
    </source>
</evidence>
<dbReference type="PANTHER" id="PTHR13604:SF0">
    <property type="entry name" value="ABASIC SITE PROCESSING PROTEIN HMCES"/>
    <property type="match status" value="1"/>
</dbReference>
<evidence type="ECO:0000313" key="9">
    <source>
        <dbReference type="EMBL" id="TFF04460.1"/>
    </source>
</evidence>
<accession>A0A4Y8QYL3</accession>
<dbReference type="GO" id="GO:0106300">
    <property type="term" value="P:protein-DNA covalent cross-linking repair"/>
    <property type="evidence" value="ECO:0007669"/>
    <property type="project" value="InterPro"/>
</dbReference>
<dbReference type="Pfam" id="PF02586">
    <property type="entry name" value="SRAP"/>
    <property type="match status" value="1"/>
</dbReference>
<evidence type="ECO:0000256" key="7">
    <source>
        <dbReference type="ARBA" id="ARBA00023239"/>
    </source>
</evidence>
<dbReference type="GeneID" id="95686509"/>
<evidence type="ECO:0000256" key="3">
    <source>
        <dbReference type="ARBA" id="ARBA00022763"/>
    </source>
</evidence>
<dbReference type="EMBL" id="SOZH01000012">
    <property type="protein sequence ID" value="TFF04460.1"/>
    <property type="molecule type" value="Genomic_DNA"/>
</dbReference>
<evidence type="ECO:0000313" key="10">
    <source>
        <dbReference type="Proteomes" id="UP000298003"/>
    </source>
</evidence>
<organism evidence="9 10">
    <name type="scientific">Cellulosimicrobium funkei</name>
    <dbReference type="NCBI Taxonomy" id="264251"/>
    <lineage>
        <taxon>Bacteria</taxon>
        <taxon>Bacillati</taxon>
        <taxon>Actinomycetota</taxon>
        <taxon>Actinomycetes</taxon>
        <taxon>Micrococcales</taxon>
        <taxon>Promicromonosporaceae</taxon>
        <taxon>Cellulosimicrobium</taxon>
    </lineage>
</organism>
<evidence type="ECO:0000256" key="5">
    <source>
        <dbReference type="ARBA" id="ARBA00023124"/>
    </source>
</evidence>
<keyword evidence="3" id="KW-0227">DNA damage</keyword>
<name>A0A4Y8QYL3_9MICO</name>
<dbReference type="SUPFAM" id="SSF143081">
    <property type="entry name" value="BB1717-like"/>
    <property type="match status" value="1"/>
</dbReference>
<comment type="similarity">
    <text evidence="1 8">Belongs to the SOS response-associated peptidase family.</text>
</comment>
<evidence type="ECO:0000256" key="1">
    <source>
        <dbReference type="ARBA" id="ARBA00008136"/>
    </source>
</evidence>
<keyword evidence="7" id="KW-0456">Lyase</keyword>
<dbReference type="InterPro" id="IPR036590">
    <property type="entry name" value="SRAP-like"/>
</dbReference>
<dbReference type="GO" id="GO:0003697">
    <property type="term" value="F:single-stranded DNA binding"/>
    <property type="evidence" value="ECO:0007669"/>
    <property type="project" value="InterPro"/>
</dbReference>
<keyword evidence="10" id="KW-1185">Reference proteome</keyword>